<evidence type="ECO:0000313" key="2">
    <source>
        <dbReference type="Proteomes" id="UP001177898"/>
    </source>
</evidence>
<dbReference type="RefSeq" id="WP_161986139.1">
    <property type="nucleotide sequence ID" value="NZ_JALHBN010000007.1"/>
</dbReference>
<keyword evidence="2" id="KW-1185">Reference proteome</keyword>
<protein>
    <submittedName>
        <fullName evidence="1">XkdX family protein</fullName>
    </submittedName>
</protein>
<sequence>MNSWFDTIKDYYDDDLWTPEMVKQMVPLGILTSDEYEAITGEKYEL</sequence>
<accession>A0ABU0V2P1</accession>
<gene>
    <name evidence="1" type="ORF">RAQ16_01630</name>
</gene>
<dbReference type="NCBIfam" id="TIGR01669">
    <property type="entry name" value="phage_XkdX"/>
    <property type="match status" value="1"/>
</dbReference>
<name>A0ABU0V2P1_9BACI</name>
<comment type="caution">
    <text evidence="1">The sequence shown here is derived from an EMBL/GenBank/DDBJ whole genome shotgun (WGS) entry which is preliminary data.</text>
</comment>
<dbReference type="Pfam" id="PF09693">
    <property type="entry name" value="Phage_XkdX"/>
    <property type="match status" value="1"/>
</dbReference>
<organism evidence="1 2">
    <name type="scientific">Bacillus stercoris</name>
    <dbReference type="NCBI Taxonomy" id="2054641"/>
    <lineage>
        <taxon>Bacteria</taxon>
        <taxon>Bacillati</taxon>
        <taxon>Bacillota</taxon>
        <taxon>Bacilli</taxon>
        <taxon>Bacillales</taxon>
        <taxon>Bacillaceae</taxon>
        <taxon>Bacillus</taxon>
    </lineage>
</organism>
<evidence type="ECO:0000313" key="1">
    <source>
        <dbReference type="EMBL" id="MDQ1851102.1"/>
    </source>
</evidence>
<proteinExistence type="predicted"/>
<dbReference type="EMBL" id="JAVCYS010000002">
    <property type="protein sequence ID" value="MDQ1851102.1"/>
    <property type="molecule type" value="Genomic_DNA"/>
</dbReference>
<dbReference type="Proteomes" id="UP001177898">
    <property type="component" value="Unassembled WGS sequence"/>
</dbReference>
<reference evidence="1" key="1">
    <citation type="submission" date="2023-08" db="EMBL/GenBank/DDBJ databases">
        <title>Functional annotation and safety assessment of Bacillus stercoris.</title>
        <authorList>
            <person name="Pandit N.T."/>
            <person name="Ahir S.V."/>
            <person name="Chauhan D.A."/>
            <person name="Bose A."/>
            <person name="Dunlap C."/>
            <person name="Doshi J.A."/>
        </authorList>
    </citation>
    <scope>NUCLEOTIDE SEQUENCE</scope>
    <source>
        <strain evidence="1">ZBMF30</strain>
    </source>
</reference>
<dbReference type="InterPro" id="IPR010022">
    <property type="entry name" value="XkdX"/>
</dbReference>